<evidence type="ECO:0000313" key="2">
    <source>
        <dbReference type="WBParaSite" id="Csp11.Scaffold564.g4049.t1"/>
    </source>
</evidence>
<dbReference type="eggNOG" id="ENOG502TJKE">
    <property type="taxonomic scope" value="Eukaryota"/>
</dbReference>
<dbReference type="AlphaFoldDB" id="A0A1I7TAK3"/>
<evidence type="ECO:0000313" key="1">
    <source>
        <dbReference type="Proteomes" id="UP000095282"/>
    </source>
</evidence>
<dbReference type="InterPro" id="IPR021942">
    <property type="entry name" value="DUF3557"/>
</dbReference>
<proteinExistence type="predicted"/>
<dbReference type="Proteomes" id="UP000095282">
    <property type="component" value="Unplaced"/>
</dbReference>
<reference evidence="2" key="1">
    <citation type="submission" date="2016-11" db="UniProtKB">
        <authorList>
            <consortium name="WormBaseParasite"/>
        </authorList>
    </citation>
    <scope>IDENTIFICATION</scope>
</reference>
<dbReference type="PANTHER" id="PTHR31379:SF1">
    <property type="entry name" value="F-BOX C PROTEIN-RELATED"/>
    <property type="match status" value="1"/>
</dbReference>
<accession>A0A1I7TAK3</accession>
<dbReference type="PANTHER" id="PTHR31379">
    <property type="entry name" value="F-BOX C PROTEIN-RELATED-RELATED"/>
    <property type="match status" value="1"/>
</dbReference>
<keyword evidence="1" id="KW-1185">Reference proteome</keyword>
<dbReference type="WBParaSite" id="Csp11.Scaffold564.g4049.t1">
    <property type="protein sequence ID" value="Csp11.Scaffold564.g4049.t1"/>
    <property type="gene ID" value="Csp11.Scaffold564.g4049"/>
</dbReference>
<dbReference type="Pfam" id="PF12078">
    <property type="entry name" value="DUF3557"/>
    <property type="match status" value="1"/>
</dbReference>
<name>A0A1I7TAK3_9PELO</name>
<protein>
    <submittedName>
        <fullName evidence="2">FTH domain-containing protein</fullName>
    </submittedName>
</protein>
<sequence length="470" mass="55036">MKCKPLSYDSLKTVIRYMNPNLRFLLSSRAPSIRTAERAVPLKIDKLLIGKHAIRVDEFVYEFEVYQVDCEDKIPYKVSGDGELNFIWTCNVDKFGVRDYITRAGGMLPGNNGFNEKNLFGDYDLENIPTNEGRLQKLKRRLNVEKQRYNQLINYQPKDNLTNDKNSIFNFICIHHKVTRKYKKEELELLENEEMVKKAIEYTNEKIKDMENELLPFENKRKNIRPIFEIHLTKQQSNSKSCVIERVKYTGDLHKAGDSLMKFMFGKRQHAVQVNELWIYSKCQMLQLPFNLKMKIKHLNLMTNVSSISEIIKPIIEESSFPCEKLKIYSRLDERQKLDLEFIKHFKTLEIEGVTDLTLPFIQNLENQIVNIQVYTNLLLQSPDFINLIKNWVAINKPIGTCFTFYCYQDDSVLIQIINRARDQIEGAIAGDKCVNIPMRNSAVLKVSYEQIDFNILNKFLFTMAVMSSE</sequence>
<organism evidence="1 2">
    <name type="scientific">Caenorhabditis tropicalis</name>
    <dbReference type="NCBI Taxonomy" id="1561998"/>
    <lineage>
        <taxon>Eukaryota</taxon>
        <taxon>Metazoa</taxon>
        <taxon>Ecdysozoa</taxon>
        <taxon>Nematoda</taxon>
        <taxon>Chromadorea</taxon>
        <taxon>Rhabditida</taxon>
        <taxon>Rhabditina</taxon>
        <taxon>Rhabditomorpha</taxon>
        <taxon>Rhabditoidea</taxon>
        <taxon>Rhabditidae</taxon>
        <taxon>Peloderinae</taxon>
        <taxon>Caenorhabditis</taxon>
    </lineage>
</organism>